<dbReference type="AlphaFoldDB" id="A0A815XR63"/>
<feature type="compositionally biased region" description="Low complexity" evidence="1">
    <location>
        <begin position="146"/>
        <end position="162"/>
    </location>
</feature>
<evidence type="ECO:0000256" key="1">
    <source>
        <dbReference type="SAM" id="MobiDB-lite"/>
    </source>
</evidence>
<evidence type="ECO:0000313" key="3">
    <source>
        <dbReference type="EMBL" id="CAF1664693.1"/>
    </source>
</evidence>
<organism evidence="2 5">
    <name type="scientific">Adineta steineri</name>
    <dbReference type="NCBI Taxonomy" id="433720"/>
    <lineage>
        <taxon>Eukaryota</taxon>
        <taxon>Metazoa</taxon>
        <taxon>Spiralia</taxon>
        <taxon>Gnathifera</taxon>
        <taxon>Rotifera</taxon>
        <taxon>Eurotatoria</taxon>
        <taxon>Bdelloidea</taxon>
        <taxon>Adinetida</taxon>
        <taxon>Adinetidae</taxon>
        <taxon>Adineta</taxon>
    </lineage>
</organism>
<reference evidence="2" key="1">
    <citation type="submission" date="2021-02" db="EMBL/GenBank/DDBJ databases">
        <authorList>
            <person name="Nowell W R."/>
        </authorList>
    </citation>
    <scope>NUCLEOTIDE SEQUENCE</scope>
</reference>
<protein>
    <submittedName>
        <fullName evidence="2">Uncharacterized protein</fullName>
    </submittedName>
</protein>
<evidence type="ECO:0000313" key="2">
    <source>
        <dbReference type="EMBL" id="CAF1560732.1"/>
    </source>
</evidence>
<feature type="compositionally biased region" description="Polar residues" evidence="1">
    <location>
        <begin position="169"/>
        <end position="181"/>
    </location>
</feature>
<feature type="region of interest" description="Disordered" evidence="1">
    <location>
        <begin position="142"/>
        <end position="181"/>
    </location>
</feature>
<comment type="caution">
    <text evidence="2">The sequence shown here is derived from an EMBL/GenBank/DDBJ whole genome shotgun (WGS) entry which is preliminary data.</text>
</comment>
<gene>
    <name evidence="2" type="ORF">BJG266_LOCUS46931</name>
    <name evidence="3" type="ORF">QVE165_LOCUS63970</name>
</gene>
<dbReference type="EMBL" id="CAJNOM010005570">
    <property type="protein sequence ID" value="CAF1664693.1"/>
    <property type="molecule type" value="Genomic_DNA"/>
</dbReference>
<dbReference type="Proteomes" id="UP000663877">
    <property type="component" value="Unassembled WGS sequence"/>
</dbReference>
<sequence>MFSSPRLTRTSMDKMTAAKRILDEKCHTIEQLQTIIDELKFQHDKKEHELVKHIGILYNDLHQSKKKMAHLIFKYQQQKKFIENIKPVKDFATQTDEINSSLICPNCSTPYQRPASPKKTLEKHPKYYTLQLDNNLEYISATPQAPSDHSLSSPSLSTTDQSSIKHNESSSSAYNTADSLPSSAYSDEIESLERVLNAACTMYTTHDNLEHTIKLQEELFRQRLRLRGVNLNDNDEVSSEHFYDNIDGETSDIEKQTVIEQQNRTLPWYQRKQQRTVTFNLHNDEQNKIRTIPNKVRFSDQCYPINKRKSFRSSSKTNLTKLSNNKKSVCQQSIMANKKLLLSNMLTVTIT</sequence>
<keyword evidence="4" id="KW-1185">Reference proteome</keyword>
<evidence type="ECO:0000313" key="5">
    <source>
        <dbReference type="Proteomes" id="UP000663877"/>
    </source>
</evidence>
<proteinExistence type="predicted"/>
<dbReference type="OrthoDB" id="10037919at2759"/>
<dbReference type="EMBL" id="CAJNOI010005166">
    <property type="protein sequence ID" value="CAF1560732.1"/>
    <property type="molecule type" value="Genomic_DNA"/>
</dbReference>
<accession>A0A815XR63</accession>
<name>A0A815XR63_9BILA</name>
<dbReference type="Proteomes" id="UP000663832">
    <property type="component" value="Unassembled WGS sequence"/>
</dbReference>
<evidence type="ECO:0000313" key="4">
    <source>
        <dbReference type="Proteomes" id="UP000663832"/>
    </source>
</evidence>